<protein>
    <recommendedName>
        <fullName evidence="3 8">Pectate lyase</fullName>
        <ecNumber evidence="3 8">4.2.2.2</ecNumber>
    </recommendedName>
</protein>
<comment type="pathway">
    <text evidence="2 8">Glycan metabolism; pectin degradation; 2-dehydro-3-deoxy-D-gluconate from pectin: step 2/5.</text>
</comment>
<proteinExistence type="inferred from homology"/>
<comment type="catalytic activity">
    <reaction evidence="1 8">
        <text>Eliminative cleavage of (1-&gt;4)-alpha-D-galacturonan to give oligosaccharides with 4-deoxy-alpha-D-galact-4-enuronosyl groups at their non-reducing ends.</text>
        <dbReference type="EC" id="4.2.2.2"/>
    </reaction>
</comment>
<evidence type="ECO:0000256" key="3">
    <source>
        <dbReference type="ARBA" id="ARBA00012272"/>
    </source>
</evidence>
<evidence type="ECO:0000313" key="11">
    <source>
        <dbReference type="Proteomes" id="UP000036987"/>
    </source>
</evidence>
<evidence type="ECO:0000259" key="9">
    <source>
        <dbReference type="SMART" id="SM00656"/>
    </source>
</evidence>
<dbReference type="SMART" id="SM00656">
    <property type="entry name" value="Amb_all"/>
    <property type="match status" value="1"/>
</dbReference>
<dbReference type="InterPro" id="IPR018082">
    <property type="entry name" value="AmbAllergen"/>
</dbReference>
<dbReference type="InterPro" id="IPR012334">
    <property type="entry name" value="Pectin_lyas_fold"/>
</dbReference>
<comment type="similarity">
    <text evidence="8">Belongs to the polysaccharide lyase 1 family.</text>
</comment>
<organism evidence="10 11">
    <name type="scientific">Zostera marina</name>
    <name type="common">Eelgrass</name>
    <dbReference type="NCBI Taxonomy" id="29655"/>
    <lineage>
        <taxon>Eukaryota</taxon>
        <taxon>Viridiplantae</taxon>
        <taxon>Streptophyta</taxon>
        <taxon>Embryophyta</taxon>
        <taxon>Tracheophyta</taxon>
        <taxon>Spermatophyta</taxon>
        <taxon>Magnoliopsida</taxon>
        <taxon>Liliopsida</taxon>
        <taxon>Zosteraceae</taxon>
        <taxon>Zostera</taxon>
    </lineage>
</organism>
<dbReference type="UniPathway" id="UPA00545">
    <property type="reaction ID" value="UER00824"/>
</dbReference>
<dbReference type="GO" id="GO:0045490">
    <property type="term" value="P:pectin catabolic process"/>
    <property type="evidence" value="ECO:0007669"/>
    <property type="project" value="UniProtKB-UniPathway"/>
</dbReference>
<dbReference type="AlphaFoldDB" id="A0A0K9NJB5"/>
<gene>
    <name evidence="10" type="ORF">ZOSMA_99G00880</name>
</gene>
<dbReference type="GO" id="GO:0046872">
    <property type="term" value="F:metal ion binding"/>
    <property type="evidence" value="ECO:0007669"/>
    <property type="project" value="UniProtKB-KW"/>
</dbReference>
<dbReference type="STRING" id="29655.A0A0K9NJB5"/>
<dbReference type="InterPro" id="IPR045032">
    <property type="entry name" value="PEL"/>
</dbReference>
<dbReference type="OMA" id="DEWRMYA"/>
<evidence type="ECO:0000256" key="7">
    <source>
        <dbReference type="ARBA" id="ARBA00023239"/>
    </source>
</evidence>
<dbReference type="PRINTS" id="PR00807">
    <property type="entry name" value="AMBALLERGEN"/>
</dbReference>
<feature type="chain" id="PRO_5005393766" description="Pectate lyase" evidence="8">
    <location>
        <begin position="29"/>
        <end position="434"/>
    </location>
</feature>
<keyword evidence="4 8" id="KW-0479">Metal-binding</keyword>
<comment type="caution">
    <text evidence="10">The sequence shown here is derived from an EMBL/GenBank/DDBJ whole genome shotgun (WGS) entry which is preliminary data.</text>
</comment>
<evidence type="ECO:0000256" key="6">
    <source>
        <dbReference type="ARBA" id="ARBA00022837"/>
    </source>
</evidence>
<evidence type="ECO:0000256" key="5">
    <source>
        <dbReference type="ARBA" id="ARBA00022729"/>
    </source>
</evidence>
<evidence type="ECO:0000256" key="8">
    <source>
        <dbReference type="RuleBase" id="RU361123"/>
    </source>
</evidence>
<keyword evidence="6 8" id="KW-0106">Calcium</keyword>
<comment type="cofactor">
    <cofactor evidence="8">
        <name>Ca(2+)</name>
        <dbReference type="ChEBI" id="CHEBI:29108"/>
    </cofactor>
    <text evidence="8">Binds 1 Ca(2+) ion. Required for its activity.</text>
</comment>
<sequence>MSRMQHNLFGPLPVMLLLLLLLPFSSRAGSSSSSSSNSGSGSGSGLGSGSGSGLGIGLSSGSGLGTGWSASFGGSISGSAGNLMMNEIDSCWRWDSNWAEERQTLANCAIGFGGSAIGGKNGEIYVVTDSSDDAKNPKEGTLRWGVTRNEPLWIIFDHDMTLEFENELMINSYKTIDARGVTVKVGNGPCFTIQGVEHVIIHGLTIRHCTGGKVGNVMSNVDHVGLRRGSDGDAISIFQSNNVWIDHCTLSSCSDGLVDVIHSSNYITVSNCRFTNHNKVMLLGHNDNYDEDKDMKVTVVFNWFGPGVVQRMPRVRFGYAHVANNMYEEWEIYAIGGSSNPTIFSEGNFFEASNHPFTKEVTHREDSNDKGKWRSSNDNFENGAFFVQSGSGSCSPSYSSGNGFSVLDGSMAPHLAGSAGALSCKEGLPCLLSL</sequence>
<feature type="domain" description="Pectate lyase" evidence="9">
    <location>
        <begin position="159"/>
        <end position="356"/>
    </location>
</feature>
<dbReference type="Pfam" id="PF00544">
    <property type="entry name" value="Pectate_lyase_4"/>
    <property type="match status" value="1"/>
</dbReference>
<dbReference type="OrthoDB" id="1637350at2759"/>
<dbReference type="PANTHER" id="PTHR31683">
    <property type="entry name" value="PECTATE LYASE 18-RELATED"/>
    <property type="match status" value="1"/>
</dbReference>
<dbReference type="SUPFAM" id="SSF51126">
    <property type="entry name" value="Pectin lyase-like"/>
    <property type="match status" value="1"/>
</dbReference>
<dbReference type="GO" id="GO:0030570">
    <property type="term" value="F:pectate lyase activity"/>
    <property type="evidence" value="ECO:0000318"/>
    <property type="project" value="GO_Central"/>
</dbReference>
<keyword evidence="11" id="KW-1185">Reference proteome</keyword>
<evidence type="ECO:0000256" key="4">
    <source>
        <dbReference type="ARBA" id="ARBA00022723"/>
    </source>
</evidence>
<accession>A0A0K9NJB5</accession>
<dbReference type="Gene3D" id="2.160.20.10">
    <property type="entry name" value="Single-stranded right-handed beta-helix, Pectin lyase-like"/>
    <property type="match status" value="1"/>
</dbReference>
<dbReference type="EC" id="4.2.2.2" evidence="3 8"/>
<dbReference type="EMBL" id="LFYR01002227">
    <property type="protein sequence ID" value="KMZ56157.1"/>
    <property type="molecule type" value="Genomic_DNA"/>
</dbReference>
<evidence type="ECO:0000256" key="2">
    <source>
        <dbReference type="ARBA" id="ARBA00005220"/>
    </source>
</evidence>
<reference evidence="11" key="1">
    <citation type="journal article" date="2016" name="Nature">
        <title>The genome of the seagrass Zostera marina reveals angiosperm adaptation to the sea.</title>
        <authorList>
            <person name="Olsen J.L."/>
            <person name="Rouze P."/>
            <person name="Verhelst B."/>
            <person name="Lin Y.-C."/>
            <person name="Bayer T."/>
            <person name="Collen J."/>
            <person name="Dattolo E."/>
            <person name="De Paoli E."/>
            <person name="Dittami S."/>
            <person name="Maumus F."/>
            <person name="Michel G."/>
            <person name="Kersting A."/>
            <person name="Lauritano C."/>
            <person name="Lohaus R."/>
            <person name="Toepel M."/>
            <person name="Tonon T."/>
            <person name="Vanneste K."/>
            <person name="Amirebrahimi M."/>
            <person name="Brakel J."/>
            <person name="Bostroem C."/>
            <person name="Chovatia M."/>
            <person name="Grimwood J."/>
            <person name="Jenkins J.W."/>
            <person name="Jueterbock A."/>
            <person name="Mraz A."/>
            <person name="Stam W.T."/>
            <person name="Tice H."/>
            <person name="Bornberg-Bauer E."/>
            <person name="Green P.J."/>
            <person name="Pearson G.A."/>
            <person name="Procaccini G."/>
            <person name="Duarte C.M."/>
            <person name="Schmutz J."/>
            <person name="Reusch T.B.H."/>
            <person name="Van de Peer Y."/>
        </authorList>
    </citation>
    <scope>NUCLEOTIDE SEQUENCE [LARGE SCALE GENOMIC DNA]</scope>
    <source>
        <strain evidence="11">cv. Finnish</strain>
    </source>
</reference>
<evidence type="ECO:0000256" key="1">
    <source>
        <dbReference type="ARBA" id="ARBA00000695"/>
    </source>
</evidence>
<dbReference type="PANTHER" id="PTHR31683:SF80">
    <property type="entry name" value="PECTATE LYASE 16-RELATED"/>
    <property type="match status" value="1"/>
</dbReference>
<feature type="signal peptide" evidence="8">
    <location>
        <begin position="1"/>
        <end position="28"/>
    </location>
</feature>
<dbReference type="Proteomes" id="UP000036987">
    <property type="component" value="Unassembled WGS sequence"/>
</dbReference>
<dbReference type="InterPro" id="IPR011050">
    <property type="entry name" value="Pectin_lyase_fold/virulence"/>
</dbReference>
<dbReference type="InterPro" id="IPR002022">
    <property type="entry name" value="Pec_lyase"/>
</dbReference>
<keyword evidence="7 8" id="KW-0456">Lyase</keyword>
<name>A0A0K9NJB5_ZOSMR</name>
<keyword evidence="5 8" id="KW-0732">Signal</keyword>
<evidence type="ECO:0000313" key="10">
    <source>
        <dbReference type="EMBL" id="KMZ56157.1"/>
    </source>
</evidence>